<keyword evidence="3" id="KW-1185">Reference proteome</keyword>
<accession>A0AAD4XXI1</accession>
<gene>
    <name evidence="2" type="ORF">MKW98_020746</name>
</gene>
<dbReference type="EMBL" id="JAJJMB010001184">
    <property type="protein sequence ID" value="KAI3958104.1"/>
    <property type="molecule type" value="Genomic_DNA"/>
</dbReference>
<protein>
    <submittedName>
        <fullName evidence="2">Uncharacterized protein</fullName>
    </submittedName>
</protein>
<evidence type="ECO:0000313" key="2">
    <source>
        <dbReference type="EMBL" id="KAI3958104.1"/>
    </source>
</evidence>
<sequence length="116" mass="13004">MLQNYLMFILVSILAFQLCKAEDDNNKKGEIYQQCFKDCDDKCEAHHAHGYGEVFCHAKCNIPCEAKQEADDNLIATKDTTAFIHRSISKATTSPMQSTDVGLVALLGIFMLALYH</sequence>
<dbReference type="InterPro" id="IPR036466">
    <property type="entry name" value="Pollen_allergen_ole-e-6_sf"/>
</dbReference>
<feature type="chain" id="PRO_5042178491" evidence="1">
    <location>
        <begin position="22"/>
        <end position="116"/>
    </location>
</feature>
<comment type="caution">
    <text evidence="2">The sequence shown here is derived from an EMBL/GenBank/DDBJ whole genome shotgun (WGS) entry which is preliminary data.</text>
</comment>
<name>A0AAD4XXI1_9MAGN</name>
<keyword evidence="1" id="KW-0732">Signal</keyword>
<proteinExistence type="predicted"/>
<dbReference type="Gene3D" id="1.10.287.720">
    <property type="entry name" value="Pollen allergen ole e 6"/>
    <property type="match status" value="1"/>
</dbReference>
<feature type="signal peptide" evidence="1">
    <location>
        <begin position="1"/>
        <end position="21"/>
    </location>
</feature>
<dbReference type="AlphaFoldDB" id="A0AAD4XXI1"/>
<dbReference type="Proteomes" id="UP001202328">
    <property type="component" value="Unassembled WGS sequence"/>
</dbReference>
<organism evidence="2 3">
    <name type="scientific">Papaver atlanticum</name>
    <dbReference type="NCBI Taxonomy" id="357466"/>
    <lineage>
        <taxon>Eukaryota</taxon>
        <taxon>Viridiplantae</taxon>
        <taxon>Streptophyta</taxon>
        <taxon>Embryophyta</taxon>
        <taxon>Tracheophyta</taxon>
        <taxon>Spermatophyta</taxon>
        <taxon>Magnoliopsida</taxon>
        <taxon>Ranunculales</taxon>
        <taxon>Papaveraceae</taxon>
        <taxon>Papaveroideae</taxon>
        <taxon>Papaver</taxon>
    </lineage>
</organism>
<evidence type="ECO:0000256" key="1">
    <source>
        <dbReference type="SAM" id="SignalP"/>
    </source>
</evidence>
<reference evidence="2" key="1">
    <citation type="submission" date="2022-04" db="EMBL/GenBank/DDBJ databases">
        <title>A functionally conserved STORR gene fusion in Papaver species that diverged 16.8 million years ago.</title>
        <authorList>
            <person name="Catania T."/>
        </authorList>
    </citation>
    <scope>NUCLEOTIDE SEQUENCE</scope>
    <source>
        <strain evidence="2">S-188037</strain>
    </source>
</reference>
<evidence type="ECO:0000313" key="3">
    <source>
        <dbReference type="Proteomes" id="UP001202328"/>
    </source>
</evidence>